<feature type="transmembrane region" description="Helical" evidence="2">
    <location>
        <begin position="40"/>
        <end position="58"/>
    </location>
</feature>
<dbReference type="EMBL" id="BMQL01000002">
    <property type="protein sequence ID" value="GGQ97631.1"/>
    <property type="molecule type" value="Genomic_DNA"/>
</dbReference>
<reference evidence="3" key="1">
    <citation type="journal article" date="2014" name="Int. J. Syst. Evol. Microbiol.">
        <title>Complete genome sequence of Corynebacterium casei LMG S-19264T (=DSM 44701T), isolated from a smear-ripened cheese.</title>
        <authorList>
            <consortium name="US DOE Joint Genome Institute (JGI-PGF)"/>
            <person name="Walter F."/>
            <person name="Albersmeier A."/>
            <person name="Kalinowski J."/>
            <person name="Ruckert C."/>
        </authorList>
    </citation>
    <scope>NUCLEOTIDE SEQUENCE</scope>
    <source>
        <strain evidence="3">JCM 31311</strain>
    </source>
</reference>
<dbReference type="Proteomes" id="UP000603865">
    <property type="component" value="Unassembled WGS sequence"/>
</dbReference>
<feature type="region of interest" description="Disordered" evidence="1">
    <location>
        <begin position="129"/>
        <end position="158"/>
    </location>
</feature>
<keyword evidence="2" id="KW-1133">Transmembrane helix</keyword>
<keyword evidence="2" id="KW-0812">Transmembrane</keyword>
<gene>
    <name evidence="3" type="ORF">GCM10008957_07630</name>
</gene>
<feature type="region of interest" description="Disordered" evidence="1">
    <location>
        <begin position="1"/>
        <end position="20"/>
    </location>
</feature>
<sequence length="158" mass="17093">MTKPGSRTAQRDEARARLKSSVDALADRTNMQLQMQKEPLKMLGGATGVGLALGVLVGRQFRRTRRVYVDAASPKKEQKALLKAQKKSGGNSIGGALLATAATLGFKILQERVLVPRLEEFADRLMTQQGAAADGKTGPVKPKIVLHNSPEDFLKKND</sequence>
<evidence type="ECO:0000256" key="2">
    <source>
        <dbReference type="SAM" id="Phobius"/>
    </source>
</evidence>
<reference evidence="3" key="2">
    <citation type="submission" date="2020-09" db="EMBL/GenBank/DDBJ databases">
        <authorList>
            <person name="Sun Q."/>
            <person name="Ohkuma M."/>
        </authorList>
    </citation>
    <scope>NUCLEOTIDE SEQUENCE</scope>
    <source>
        <strain evidence="3">JCM 31311</strain>
    </source>
</reference>
<protein>
    <submittedName>
        <fullName evidence="3">Uncharacterized protein</fullName>
    </submittedName>
</protein>
<proteinExistence type="predicted"/>
<accession>A0A918BZG5</accession>
<evidence type="ECO:0000256" key="1">
    <source>
        <dbReference type="SAM" id="MobiDB-lite"/>
    </source>
</evidence>
<dbReference type="AlphaFoldDB" id="A0A918BZG5"/>
<evidence type="ECO:0000313" key="4">
    <source>
        <dbReference type="Proteomes" id="UP000603865"/>
    </source>
</evidence>
<feature type="compositionally biased region" description="Basic and acidic residues" evidence="1">
    <location>
        <begin position="149"/>
        <end position="158"/>
    </location>
</feature>
<name>A0A918BZG5_9DEIO</name>
<organism evidence="3 4">
    <name type="scientific">Deinococcus ruber</name>
    <dbReference type="NCBI Taxonomy" id="1848197"/>
    <lineage>
        <taxon>Bacteria</taxon>
        <taxon>Thermotogati</taxon>
        <taxon>Deinococcota</taxon>
        <taxon>Deinococci</taxon>
        <taxon>Deinococcales</taxon>
        <taxon>Deinococcaceae</taxon>
        <taxon>Deinococcus</taxon>
    </lineage>
</organism>
<evidence type="ECO:0000313" key="3">
    <source>
        <dbReference type="EMBL" id="GGQ97631.1"/>
    </source>
</evidence>
<comment type="caution">
    <text evidence="3">The sequence shown here is derived from an EMBL/GenBank/DDBJ whole genome shotgun (WGS) entry which is preliminary data.</text>
</comment>
<keyword evidence="4" id="KW-1185">Reference proteome</keyword>
<dbReference type="RefSeq" id="WP_189088174.1">
    <property type="nucleotide sequence ID" value="NZ_BMQL01000002.1"/>
</dbReference>
<keyword evidence="2" id="KW-0472">Membrane</keyword>